<dbReference type="Pfam" id="PF08555">
    <property type="entry name" value="FAM32A"/>
    <property type="match status" value="1"/>
</dbReference>
<feature type="compositionally biased region" description="Acidic residues" evidence="1">
    <location>
        <begin position="16"/>
        <end position="27"/>
    </location>
</feature>
<evidence type="ECO:0000313" key="3">
    <source>
        <dbReference type="Proteomes" id="UP000324222"/>
    </source>
</evidence>
<keyword evidence="3" id="KW-1185">Reference proteome</keyword>
<proteinExistence type="predicted"/>
<dbReference type="InterPro" id="IPR013865">
    <property type="entry name" value="FAM32A"/>
</dbReference>
<evidence type="ECO:0000256" key="1">
    <source>
        <dbReference type="SAM" id="MobiDB-lite"/>
    </source>
</evidence>
<feature type="compositionally biased region" description="Pro residues" evidence="1">
    <location>
        <begin position="59"/>
        <end position="70"/>
    </location>
</feature>
<dbReference type="EMBL" id="VSRR010138828">
    <property type="protein sequence ID" value="MPD03960.1"/>
    <property type="molecule type" value="Genomic_DNA"/>
</dbReference>
<feature type="compositionally biased region" description="Polar residues" evidence="1">
    <location>
        <begin position="33"/>
        <end position="44"/>
    </location>
</feature>
<reference evidence="2 3" key="1">
    <citation type="submission" date="2019-05" db="EMBL/GenBank/DDBJ databases">
        <title>Another draft genome of Portunus trituberculatus and its Hox gene families provides insights of decapod evolution.</title>
        <authorList>
            <person name="Jeong J.-H."/>
            <person name="Song I."/>
            <person name="Kim S."/>
            <person name="Choi T."/>
            <person name="Kim D."/>
            <person name="Ryu S."/>
            <person name="Kim W."/>
        </authorList>
    </citation>
    <scope>NUCLEOTIDE SEQUENCE [LARGE SCALE GENOMIC DNA]</scope>
    <source>
        <tissue evidence="2">Muscle</tissue>
    </source>
</reference>
<sequence length="100" mass="11192">MKHEKKKKKNKKKEEKEDEEKEEEEEEEKRVNQESIGMNHSIRITPSPFPSSLTTVPLPSRPPRPLPKPPSRQVVVVGSPWGHACAQGNGSARNAGSVSR</sequence>
<name>A0A5B7KA44_PORTR</name>
<comment type="caution">
    <text evidence="2">The sequence shown here is derived from an EMBL/GenBank/DDBJ whole genome shotgun (WGS) entry which is preliminary data.</text>
</comment>
<dbReference type="Proteomes" id="UP000324222">
    <property type="component" value="Unassembled WGS sequence"/>
</dbReference>
<dbReference type="AlphaFoldDB" id="A0A5B7KA44"/>
<feature type="compositionally biased region" description="Basic residues" evidence="1">
    <location>
        <begin position="1"/>
        <end position="11"/>
    </location>
</feature>
<organism evidence="2 3">
    <name type="scientific">Portunus trituberculatus</name>
    <name type="common">Swimming crab</name>
    <name type="synonym">Neptunus trituberculatus</name>
    <dbReference type="NCBI Taxonomy" id="210409"/>
    <lineage>
        <taxon>Eukaryota</taxon>
        <taxon>Metazoa</taxon>
        <taxon>Ecdysozoa</taxon>
        <taxon>Arthropoda</taxon>
        <taxon>Crustacea</taxon>
        <taxon>Multicrustacea</taxon>
        <taxon>Malacostraca</taxon>
        <taxon>Eumalacostraca</taxon>
        <taxon>Eucarida</taxon>
        <taxon>Decapoda</taxon>
        <taxon>Pleocyemata</taxon>
        <taxon>Brachyura</taxon>
        <taxon>Eubrachyura</taxon>
        <taxon>Portunoidea</taxon>
        <taxon>Portunidae</taxon>
        <taxon>Portuninae</taxon>
        <taxon>Portunus</taxon>
    </lineage>
</organism>
<accession>A0A5B7KA44</accession>
<feature type="region of interest" description="Disordered" evidence="1">
    <location>
        <begin position="1"/>
        <end position="73"/>
    </location>
</feature>
<gene>
    <name evidence="2" type="ORF">E2C01_099622</name>
</gene>
<evidence type="ECO:0000313" key="2">
    <source>
        <dbReference type="EMBL" id="MPD03960.1"/>
    </source>
</evidence>
<protein>
    <submittedName>
        <fullName evidence="2">Uncharacterized protein</fullName>
    </submittedName>
</protein>